<dbReference type="EMBL" id="AYKW01000014">
    <property type="protein sequence ID" value="PIL30658.1"/>
    <property type="molecule type" value="Genomic_DNA"/>
</dbReference>
<accession>A0A2G8SAN0</accession>
<feature type="compositionally biased region" description="Basic and acidic residues" evidence="1">
    <location>
        <begin position="41"/>
        <end position="50"/>
    </location>
</feature>
<evidence type="ECO:0000313" key="2">
    <source>
        <dbReference type="EMBL" id="PIL30658.1"/>
    </source>
</evidence>
<dbReference type="OrthoDB" id="2757652at2759"/>
<protein>
    <submittedName>
        <fullName evidence="2">Uncharacterized protein</fullName>
    </submittedName>
</protein>
<keyword evidence="3" id="KW-1185">Reference proteome</keyword>
<sequence>MAPTRTPFANTQNTLTVTPTAPHRRQPPSRRQSPASPYKKKGQDKAKEALTRSQKKHLKISDESPLVPRAREYGVPRHLKNVKSPPQHAPFDARAPPTESAIRAAERKAREQNAGGLDDMLFGQAIVSALGPGLDRVPGRVVFGDDAVRKYCKATGLNQHLTDDERDVLRFELPDSWERRRRAQGRPLPPPRTDLELPVVCMNNANAFGVDAMLTGQHGFAWMVTPECSELDKLGPFHLFNNPGPLDNWKIRNWHYCGRYYAHRTGRQMLLDGWRKLPQETKDAAMAINVDTPGGLRVELVILQFCGLPDWTVWGKLNEAAANCVRPAKPPGTPLNRLALVRLFAKHGQDLVDEHAHMQAIRMTGRREQL</sequence>
<proteinExistence type="predicted"/>
<evidence type="ECO:0000256" key="1">
    <source>
        <dbReference type="SAM" id="MobiDB-lite"/>
    </source>
</evidence>
<reference evidence="2 3" key="1">
    <citation type="journal article" date="2015" name="Sci. Rep.">
        <title>Chromosome-level genome map provides insights into diverse defense mechanisms in the medicinal fungus Ganoderma sinense.</title>
        <authorList>
            <person name="Zhu Y."/>
            <person name="Xu J."/>
            <person name="Sun C."/>
            <person name="Zhou S."/>
            <person name="Xu H."/>
            <person name="Nelson D.R."/>
            <person name="Qian J."/>
            <person name="Song J."/>
            <person name="Luo H."/>
            <person name="Xiang L."/>
            <person name="Li Y."/>
            <person name="Xu Z."/>
            <person name="Ji A."/>
            <person name="Wang L."/>
            <person name="Lu S."/>
            <person name="Hayward A."/>
            <person name="Sun W."/>
            <person name="Li X."/>
            <person name="Schwartz D.C."/>
            <person name="Wang Y."/>
            <person name="Chen S."/>
        </authorList>
    </citation>
    <scope>NUCLEOTIDE SEQUENCE [LARGE SCALE GENOMIC DNA]</scope>
    <source>
        <strain evidence="2 3">ZZ0214-1</strain>
    </source>
</reference>
<dbReference type="AlphaFoldDB" id="A0A2G8SAN0"/>
<gene>
    <name evidence="2" type="ORF">GSI_07360</name>
</gene>
<name>A0A2G8SAN0_9APHY</name>
<organism evidence="2 3">
    <name type="scientific">Ganoderma sinense ZZ0214-1</name>
    <dbReference type="NCBI Taxonomy" id="1077348"/>
    <lineage>
        <taxon>Eukaryota</taxon>
        <taxon>Fungi</taxon>
        <taxon>Dikarya</taxon>
        <taxon>Basidiomycota</taxon>
        <taxon>Agaricomycotina</taxon>
        <taxon>Agaricomycetes</taxon>
        <taxon>Polyporales</taxon>
        <taxon>Polyporaceae</taxon>
        <taxon>Ganoderma</taxon>
    </lineage>
</organism>
<dbReference type="Proteomes" id="UP000230002">
    <property type="component" value="Unassembled WGS sequence"/>
</dbReference>
<feature type="compositionally biased region" description="Polar residues" evidence="1">
    <location>
        <begin position="7"/>
        <end position="19"/>
    </location>
</feature>
<feature type="region of interest" description="Disordered" evidence="1">
    <location>
        <begin position="1"/>
        <end position="97"/>
    </location>
</feature>
<evidence type="ECO:0000313" key="3">
    <source>
        <dbReference type="Proteomes" id="UP000230002"/>
    </source>
</evidence>
<comment type="caution">
    <text evidence="2">The sequence shown here is derived from an EMBL/GenBank/DDBJ whole genome shotgun (WGS) entry which is preliminary data.</text>
</comment>